<keyword evidence="1" id="KW-0472">Membrane</keyword>
<sequence>MSNTKSNSNGIGIGTILFVVFLVLKLTGVITWSWWWVTAPLWAPAVVIVVMLGLSALIIKAADRP</sequence>
<keyword evidence="3" id="KW-1185">Reference proteome</keyword>
<name>A0A1X0A0F4_9MYCO</name>
<dbReference type="RefSeq" id="WP_083170523.1">
    <property type="nucleotide sequence ID" value="NZ_MVHF01000062.1"/>
</dbReference>
<evidence type="ECO:0000313" key="2">
    <source>
        <dbReference type="EMBL" id="ORA23422.1"/>
    </source>
</evidence>
<dbReference type="AlphaFoldDB" id="A0A1X0A0F4"/>
<feature type="transmembrane region" description="Helical" evidence="1">
    <location>
        <begin position="41"/>
        <end position="59"/>
    </location>
</feature>
<evidence type="ECO:0000313" key="3">
    <source>
        <dbReference type="Proteomes" id="UP000192448"/>
    </source>
</evidence>
<evidence type="ECO:0008006" key="4">
    <source>
        <dbReference type="Google" id="ProtNLM"/>
    </source>
</evidence>
<keyword evidence="1" id="KW-1133">Transmembrane helix</keyword>
<protein>
    <recommendedName>
        <fullName evidence="4">Transmembrane Fragile-X-F protein</fullName>
    </recommendedName>
</protein>
<gene>
    <name evidence="2" type="ORF">BST13_35310</name>
</gene>
<evidence type="ECO:0000256" key="1">
    <source>
        <dbReference type="SAM" id="Phobius"/>
    </source>
</evidence>
<comment type="caution">
    <text evidence="2">The sequence shown here is derived from an EMBL/GenBank/DDBJ whole genome shotgun (WGS) entry which is preliminary data.</text>
</comment>
<keyword evidence="1" id="KW-0812">Transmembrane</keyword>
<reference evidence="2 3" key="1">
    <citation type="submission" date="2017-02" db="EMBL/GenBank/DDBJ databases">
        <title>The new phylogeny of genus Mycobacterium.</title>
        <authorList>
            <person name="Tortoli E."/>
            <person name="Trovato A."/>
            <person name="Cirillo D.M."/>
        </authorList>
    </citation>
    <scope>NUCLEOTIDE SEQUENCE [LARGE SCALE GENOMIC DNA]</scope>
    <source>
        <strain evidence="2 3">RW6</strain>
    </source>
</reference>
<dbReference type="EMBL" id="MVHF01000062">
    <property type="protein sequence ID" value="ORA23422.1"/>
    <property type="molecule type" value="Genomic_DNA"/>
</dbReference>
<dbReference type="STRING" id="1927124.BST13_35310"/>
<proteinExistence type="predicted"/>
<feature type="transmembrane region" description="Helical" evidence="1">
    <location>
        <begin position="12"/>
        <end position="35"/>
    </location>
</feature>
<dbReference type="OrthoDB" id="4578823at2"/>
<accession>A0A1X0A0F4</accession>
<dbReference type="Proteomes" id="UP000192448">
    <property type="component" value="Unassembled WGS sequence"/>
</dbReference>
<organism evidence="2 3">
    <name type="scientific">Mycobacterium aquaticum</name>
    <dbReference type="NCBI Taxonomy" id="1927124"/>
    <lineage>
        <taxon>Bacteria</taxon>
        <taxon>Bacillati</taxon>
        <taxon>Actinomycetota</taxon>
        <taxon>Actinomycetes</taxon>
        <taxon>Mycobacteriales</taxon>
        <taxon>Mycobacteriaceae</taxon>
        <taxon>Mycobacterium</taxon>
    </lineage>
</organism>